<dbReference type="EMBL" id="WBMU01007631">
    <property type="protein sequence ID" value="NXC78634.1"/>
    <property type="molecule type" value="Genomic_DNA"/>
</dbReference>
<sequence length="158" mass="16550">SIPEELASVEVTLSESCGARGGAGGDAGDPPPPETVCVTIPEGTSACQLDGGSPLACEVRGIWFLVGTASMGGCAQGGPPLFTLTPHYERWVAGITREAYFAEIPREEKEEEEEEEEPAGDPRVPEHPKPSENPGISGEPEPTGTPHPTEHPEPSENP</sequence>
<protein>
    <submittedName>
        <fullName evidence="3">PRS53 protease</fullName>
    </submittedName>
</protein>
<dbReference type="GO" id="GO:0004252">
    <property type="term" value="F:serine-type endopeptidase activity"/>
    <property type="evidence" value="ECO:0007669"/>
    <property type="project" value="InterPro"/>
</dbReference>
<accession>A0A851QLA2</accession>
<evidence type="ECO:0000256" key="1">
    <source>
        <dbReference type="SAM" id="MobiDB-lite"/>
    </source>
</evidence>
<dbReference type="Pfam" id="PF00089">
    <property type="entry name" value="Trypsin"/>
    <property type="match status" value="1"/>
</dbReference>
<proteinExistence type="predicted"/>
<dbReference type="InterPro" id="IPR001254">
    <property type="entry name" value="Trypsin_dom"/>
</dbReference>
<evidence type="ECO:0000313" key="4">
    <source>
        <dbReference type="Proteomes" id="UP000657035"/>
    </source>
</evidence>
<dbReference type="Gene3D" id="2.40.10.10">
    <property type="entry name" value="Trypsin-like serine proteases"/>
    <property type="match status" value="1"/>
</dbReference>
<name>A0A851QLA2_ANHAN</name>
<dbReference type="OrthoDB" id="9385071at2759"/>
<feature type="non-terminal residue" evidence="3">
    <location>
        <position position="158"/>
    </location>
</feature>
<dbReference type="InterPro" id="IPR009003">
    <property type="entry name" value="Peptidase_S1_PA"/>
</dbReference>
<dbReference type="AlphaFoldDB" id="A0A851QLA2"/>
<feature type="region of interest" description="Disordered" evidence="1">
    <location>
        <begin position="102"/>
        <end position="158"/>
    </location>
</feature>
<evidence type="ECO:0000259" key="2">
    <source>
        <dbReference type="Pfam" id="PF00089"/>
    </source>
</evidence>
<evidence type="ECO:0000313" key="3">
    <source>
        <dbReference type="EMBL" id="NXC78634.1"/>
    </source>
</evidence>
<reference evidence="3" key="1">
    <citation type="submission" date="2019-09" db="EMBL/GenBank/DDBJ databases">
        <title>Bird 10,000 Genomes (B10K) Project - Family phase.</title>
        <authorList>
            <person name="Zhang G."/>
        </authorList>
    </citation>
    <scope>NUCLEOTIDE SEQUENCE</scope>
    <source>
        <strain evidence="3">B10K-CU-031-38</strain>
    </source>
</reference>
<keyword evidence="3" id="KW-0378">Hydrolase</keyword>
<comment type="caution">
    <text evidence="3">The sequence shown here is derived from an EMBL/GenBank/DDBJ whole genome shotgun (WGS) entry which is preliminary data.</text>
</comment>
<feature type="compositionally biased region" description="Acidic residues" evidence="1">
    <location>
        <begin position="109"/>
        <end position="119"/>
    </location>
</feature>
<feature type="non-terminal residue" evidence="3">
    <location>
        <position position="1"/>
    </location>
</feature>
<feature type="domain" description="Peptidase S1" evidence="2">
    <location>
        <begin position="13"/>
        <end position="92"/>
    </location>
</feature>
<keyword evidence="4" id="KW-1185">Reference proteome</keyword>
<feature type="compositionally biased region" description="Basic and acidic residues" evidence="1">
    <location>
        <begin position="148"/>
        <end position="158"/>
    </location>
</feature>
<dbReference type="Proteomes" id="UP000657035">
    <property type="component" value="Unassembled WGS sequence"/>
</dbReference>
<feature type="compositionally biased region" description="Low complexity" evidence="1">
    <location>
        <begin position="137"/>
        <end position="147"/>
    </location>
</feature>
<dbReference type="InterPro" id="IPR043504">
    <property type="entry name" value="Peptidase_S1_PA_chymotrypsin"/>
</dbReference>
<dbReference type="SUPFAM" id="SSF50494">
    <property type="entry name" value="Trypsin-like serine proteases"/>
    <property type="match status" value="1"/>
</dbReference>
<keyword evidence="3" id="KW-0645">Protease</keyword>
<dbReference type="GO" id="GO:0006508">
    <property type="term" value="P:proteolysis"/>
    <property type="evidence" value="ECO:0007669"/>
    <property type="project" value="UniProtKB-KW"/>
</dbReference>
<gene>
    <name evidence="3" type="primary">Prss53</name>
    <name evidence="3" type="ORF">ANHANH_R15233</name>
</gene>
<organism evidence="3 4">
    <name type="scientific">Anhinga anhinga</name>
    <name type="common">Anhinga</name>
    <name type="synonym">Plotus anhinga</name>
    <dbReference type="NCBI Taxonomy" id="56067"/>
    <lineage>
        <taxon>Eukaryota</taxon>
        <taxon>Metazoa</taxon>
        <taxon>Chordata</taxon>
        <taxon>Craniata</taxon>
        <taxon>Vertebrata</taxon>
        <taxon>Euteleostomi</taxon>
        <taxon>Archelosauria</taxon>
        <taxon>Archosauria</taxon>
        <taxon>Dinosauria</taxon>
        <taxon>Saurischia</taxon>
        <taxon>Theropoda</taxon>
        <taxon>Coelurosauria</taxon>
        <taxon>Aves</taxon>
        <taxon>Neognathae</taxon>
        <taxon>Neoaves</taxon>
        <taxon>Aequornithes</taxon>
        <taxon>Suliformes</taxon>
        <taxon>Anhingidae</taxon>
        <taxon>Anhinga</taxon>
    </lineage>
</organism>